<protein>
    <submittedName>
        <fullName evidence="1">Uncharacterized protein</fullName>
    </submittedName>
</protein>
<name>A0ABC9XLK0_GRUJA</name>
<accession>A0ABC9XLK0</accession>
<reference evidence="1 2" key="1">
    <citation type="submission" date="2024-06" db="EMBL/GenBank/DDBJ databases">
        <title>The draft genome of Grus japonensis, version 3.</title>
        <authorList>
            <person name="Nabeshima K."/>
            <person name="Suzuki S."/>
            <person name="Onuma M."/>
        </authorList>
    </citation>
    <scope>NUCLEOTIDE SEQUENCE [LARGE SCALE GENOMIC DNA]</scope>
    <source>
        <strain evidence="1 2">451A</strain>
    </source>
</reference>
<gene>
    <name evidence="1" type="ORF">GRJ2_002256400</name>
</gene>
<dbReference type="AlphaFoldDB" id="A0ABC9XLK0"/>
<organism evidence="1 2">
    <name type="scientific">Grus japonensis</name>
    <name type="common">Japanese crane</name>
    <name type="synonym">Red-crowned crane</name>
    <dbReference type="NCBI Taxonomy" id="30415"/>
    <lineage>
        <taxon>Eukaryota</taxon>
        <taxon>Metazoa</taxon>
        <taxon>Chordata</taxon>
        <taxon>Craniata</taxon>
        <taxon>Vertebrata</taxon>
        <taxon>Euteleostomi</taxon>
        <taxon>Archelosauria</taxon>
        <taxon>Archosauria</taxon>
        <taxon>Dinosauria</taxon>
        <taxon>Saurischia</taxon>
        <taxon>Theropoda</taxon>
        <taxon>Coelurosauria</taxon>
        <taxon>Aves</taxon>
        <taxon>Neognathae</taxon>
        <taxon>Neoaves</taxon>
        <taxon>Gruiformes</taxon>
        <taxon>Gruidae</taxon>
        <taxon>Grus</taxon>
    </lineage>
</organism>
<comment type="caution">
    <text evidence="1">The sequence shown here is derived from an EMBL/GenBank/DDBJ whole genome shotgun (WGS) entry which is preliminary data.</text>
</comment>
<keyword evidence="2" id="KW-1185">Reference proteome</keyword>
<evidence type="ECO:0000313" key="2">
    <source>
        <dbReference type="Proteomes" id="UP001623348"/>
    </source>
</evidence>
<dbReference type="Proteomes" id="UP001623348">
    <property type="component" value="Unassembled WGS sequence"/>
</dbReference>
<sequence>MVSPIREAQKLATGQRMTVYKEKRRESIAHAHKDSMTERKSTRCRICRFVFSRVRPIPCGQSSSRNTETYLQIEHNTI</sequence>
<evidence type="ECO:0000313" key="1">
    <source>
        <dbReference type="EMBL" id="GAB0197910.1"/>
    </source>
</evidence>
<proteinExistence type="predicted"/>
<dbReference type="EMBL" id="BAAFJT010000019">
    <property type="protein sequence ID" value="GAB0197910.1"/>
    <property type="molecule type" value="Genomic_DNA"/>
</dbReference>